<proteinExistence type="predicted"/>
<keyword evidence="3" id="KW-1185">Reference proteome</keyword>
<evidence type="ECO:0000313" key="2">
    <source>
        <dbReference type="EMBL" id="WIA08893.1"/>
    </source>
</evidence>
<dbReference type="EMBL" id="CP126208">
    <property type="protein sequence ID" value="WIA08893.1"/>
    <property type="molecule type" value="Genomic_DNA"/>
</dbReference>
<feature type="region of interest" description="Disordered" evidence="1">
    <location>
        <begin position="254"/>
        <end position="305"/>
    </location>
</feature>
<name>A0ABY8TIH6_TETOB</name>
<evidence type="ECO:0000313" key="3">
    <source>
        <dbReference type="Proteomes" id="UP001244341"/>
    </source>
</evidence>
<feature type="compositionally biased region" description="Polar residues" evidence="1">
    <location>
        <begin position="265"/>
        <end position="282"/>
    </location>
</feature>
<organism evidence="2 3">
    <name type="scientific">Tetradesmus obliquus</name>
    <name type="common">Green alga</name>
    <name type="synonym">Acutodesmus obliquus</name>
    <dbReference type="NCBI Taxonomy" id="3088"/>
    <lineage>
        <taxon>Eukaryota</taxon>
        <taxon>Viridiplantae</taxon>
        <taxon>Chlorophyta</taxon>
        <taxon>core chlorophytes</taxon>
        <taxon>Chlorophyceae</taxon>
        <taxon>CS clade</taxon>
        <taxon>Sphaeropleales</taxon>
        <taxon>Scenedesmaceae</taxon>
        <taxon>Tetradesmus</taxon>
    </lineage>
</organism>
<accession>A0ABY8TIH6</accession>
<dbReference type="Proteomes" id="UP001244341">
    <property type="component" value="Chromosome 1b"/>
</dbReference>
<gene>
    <name evidence="2" type="ORF">OEZ85_008313</name>
</gene>
<reference evidence="2 3" key="1">
    <citation type="submission" date="2023-05" db="EMBL/GenBank/DDBJ databases">
        <title>A 100% complete, gapless, phased diploid assembly of the Scenedesmus obliquus UTEX 3031 genome.</title>
        <authorList>
            <person name="Biondi T.C."/>
            <person name="Hanschen E.R."/>
            <person name="Kwon T."/>
            <person name="Eng W."/>
            <person name="Kruse C.P.S."/>
            <person name="Koehler S.I."/>
            <person name="Kunde Y."/>
            <person name="Gleasner C.D."/>
            <person name="You Mak K.T."/>
            <person name="Polle J."/>
            <person name="Hovde B.T."/>
            <person name="Starkenburg S.R."/>
        </authorList>
    </citation>
    <scope>NUCLEOTIDE SEQUENCE [LARGE SCALE GENOMIC DNA]</scope>
    <source>
        <strain evidence="2 3">DOE0152z</strain>
    </source>
</reference>
<evidence type="ECO:0000256" key="1">
    <source>
        <dbReference type="SAM" id="MobiDB-lite"/>
    </source>
</evidence>
<protein>
    <submittedName>
        <fullName evidence="2">Uncharacterized protein</fullName>
    </submittedName>
</protein>
<sequence length="305" mass="33125">MAAHPSLPAWQNFKNDGWVLWDVRCTLARILRLPPQVFQVQLDVKRSRKFPVSVPLHNLRPLLGVTDTEELAERVSKALQDQVAKLKPWRFGSWQHLPPAASISCCRADSGEPRERLAALQLGRQPSSHVMAAAAGKLPDIATARQAAAAQLGTSLPQPVADRLAPAAMQLMLLARAGYMNRQTTDKMDTEAQQPVQEQQSGQKKSFKVVGHLVMAMKRLQASLNPTYNYGKRTSDTGNVEVLDPLSNRVVVQPKAAAGDARTASGRTASGRTASGRPTSAGQHHGYKGSLLFRPLPEPEGVKSG</sequence>